<dbReference type="GO" id="GO:0016462">
    <property type="term" value="F:pyrophosphatase activity"/>
    <property type="evidence" value="ECO:0007669"/>
    <property type="project" value="UniProtKB-ARBA"/>
</dbReference>
<dbReference type="GO" id="GO:0019693">
    <property type="term" value="P:ribose phosphate metabolic process"/>
    <property type="evidence" value="ECO:0007669"/>
    <property type="project" value="TreeGrafter"/>
</dbReference>
<dbReference type="GO" id="GO:0005829">
    <property type="term" value="C:cytosol"/>
    <property type="evidence" value="ECO:0007669"/>
    <property type="project" value="TreeGrafter"/>
</dbReference>
<dbReference type="Pfam" id="PF00293">
    <property type="entry name" value="NUDIX"/>
    <property type="match status" value="1"/>
</dbReference>
<dbReference type="PROSITE" id="PS00893">
    <property type="entry name" value="NUDIX_BOX"/>
    <property type="match status" value="1"/>
</dbReference>
<evidence type="ECO:0000256" key="3">
    <source>
        <dbReference type="ARBA" id="ARBA00022801"/>
    </source>
</evidence>
<evidence type="ECO:0000259" key="5">
    <source>
        <dbReference type="PROSITE" id="PS51462"/>
    </source>
</evidence>
<evidence type="ECO:0000313" key="6">
    <source>
        <dbReference type="EMBL" id="ELS55804.1"/>
    </source>
</evidence>
<dbReference type="PATRIC" id="fig|1160705.3.peg.3125"/>
<comment type="cofactor">
    <cofactor evidence="1">
        <name>Mg(2+)</name>
        <dbReference type="ChEBI" id="CHEBI:18420"/>
    </cofactor>
</comment>
<dbReference type="Proteomes" id="UP000011205">
    <property type="component" value="Unassembled WGS sequence"/>
</dbReference>
<name>L8PHW0_STRVR</name>
<feature type="domain" description="Nudix hydrolase" evidence="5">
    <location>
        <begin position="45"/>
        <end position="172"/>
    </location>
</feature>
<dbReference type="PANTHER" id="PTHR11839:SF18">
    <property type="entry name" value="NUDIX HYDROLASE DOMAIN-CONTAINING PROTEIN"/>
    <property type="match status" value="1"/>
</dbReference>
<dbReference type="InterPro" id="IPR020476">
    <property type="entry name" value="Nudix_hydrolase"/>
</dbReference>
<evidence type="ECO:0000256" key="1">
    <source>
        <dbReference type="ARBA" id="ARBA00001946"/>
    </source>
</evidence>
<dbReference type="InterPro" id="IPR015797">
    <property type="entry name" value="NUDIX_hydrolase-like_dom_sf"/>
</dbReference>
<gene>
    <name evidence="6" type="ORF">STVIR_3149</name>
</gene>
<evidence type="ECO:0000256" key="2">
    <source>
        <dbReference type="ARBA" id="ARBA00005582"/>
    </source>
</evidence>
<reference evidence="6 7" key="1">
    <citation type="journal article" date="2013" name="Genome Announc.">
        <title>Draft Genome Sequence of Streptomyces viridochromogenes Strain Tu57, Producer of Avilamycin.</title>
        <authorList>
            <person name="Gruning B.A."/>
            <person name="Erxleben A."/>
            <person name="Hahnlein A."/>
            <person name="Gunther S."/>
        </authorList>
    </citation>
    <scope>NUCLEOTIDE SEQUENCE [LARGE SCALE GENOMIC DNA]</scope>
    <source>
        <strain evidence="6 7">Tue57</strain>
    </source>
</reference>
<dbReference type="PANTHER" id="PTHR11839">
    <property type="entry name" value="UDP/ADP-SUGAR PYROPHOSPHATASE"/>
    <property type="match status" value="1"/>
</dbReference>
<evidence type="ECO:0000313" key="7">
    <source>
        <dbReference type="Proteomes" id="UP000011205"/>
    </source>
</evidence>
<dbReference type="EMBL" id="AMLP01000102">
    <property type="protein sequence ID" value="ELS55804.1"/>
    <property type="molecule type" value="Genomic_DNA"/>
</dbReference>
<dbReference type="Gene3D" id="3.90.79.10">
    <property type="entry name" value="Nucleoside Triphosphate Pyrophosphohydrolase"/>
    <property type="match status" value="1"/>
</dbReference>
<accession>L8PHW0</accession>
<organism evidence="6 7">
    <name type="scientific">Streptomyces viridochromogenes Tue57</name>
    <dbReference type="NCBI Taxonomy" id="1160705"/>
    <lineage>
        <taxon>Bacteria</taxon>
        <taxon>Bacillati</taxon>
        <taxon>Actinomycetota</taxon>
        <taxon>Actinomycetes</taxon>
        <taxon>Kitasatosporales</taxon>
        <taxon>Streptomycetaceae</taxon>
        <taxon>Streptomyces</taxon>
    </lineage>
</organism>
<comment type="similarity">
    <text evidence="2 4">Belongs to the Nudix hydrolase family.</text>
</comment>
<dbReference type="InterPro" id="IPR020084">
    <property type="entry name" value="NUDIX_hydrolase_CS"/>
</dbReference>
<dbReference type="InterPro" id="IPR000086">
    <property type="entry name" value="NUDIX_hydrolase_dom"/>
</dbReference>
<dbReference type="PROSITE" id="PS51462">
    <property type="entry name" value="NUDIX"/>
    <property type="match status" value="1"/>
</dbReference>
<dbReference type="PRINTS" id="PR00502">
    <property type="entry name" value="NUDIXFAMILY"/>
</dbReference>
<dbReference type="CDD" id="cd03424">
    <property type="entry name" value="NUDIX_ADPRase_Nudt5_UGPPase_Nudt14"/>
    <property type="match status" value="1"/>
</dbReference>
<dbReference type="RefSeq" id="WP_003998487.1">
    <property type="nucleotide sequence ID" value="NZ_AMLP01000102.1"/>
</dbReference>
<dbReference type="GO" id="GO:0006753">
    <property type="term" value="P:nucleoside phosphate metabolic process"/>
    <property type="evidence" value="ECO:0007669"/>
    <property type="project" value="TreeGrafter"/>
</dbReference>
<comment type="caution">
    <text evidence="6">The sequence shown here is derived from an EMBL/GenBank/DDBJ whole genome shotgun (WGS) entry which is preliminary data.</text>
</comment>
<dbReference type="AlphaFoldDB" id="L8PHW0"/>
<sequence length="271" mass="29138">MNSDARWRKRDSQVLFTGGPDDRIRLTVDQAVRPDGVSVAYPHVAAPDSVRVLAVHRGQVSMVTQHHYLHGTITDLPGGLVDEGEAPVDAARRELAEETGLQATWLFSLGAVATARATSTERAYLYLAHGCAPGPMAQDAGESVRAHWCSWYELTEPDLTALQSAMPFPLGDAASLAAVQRNSLALRAVGGTLPARGDDLLAAAWAAYTVAALRDPIADERLSLVWLDLAMGGFAEGAVILAELEAAYEGPDSEQAWERAAHRFWSLAQQE</sequence>
<dbReference type="SUPFAM" id="SSF55811">
    <property type="entry name" value="Nudix"/>
    <property type="match status" value="1"/>
</dbReference>
<proteinExistence type="inferred from homology"/>
<evidence type="ECO:0000256" key="4">
    <source>
        <dbReference type="RuleBase" id="RU003476"/>
    </source>
</evidence>
<keyword evidence="3 4" id="KW-0378">Hydrolase</keyword>
<protein>
    <submittedName>
        <fullName evidence="6">Putative NUDIX hydrolase</fullName>
    </submittedName>
</protein>